<keyword evidence="1" id="KW-0456">Lyase</keyword>
<evidence type="ECO:0000313" key="2">
    <source>
        <dbReference type="Proteomes" id="UP000028653"/>
    </source>
</evidence>
<evidence type="ECO:0000313" key="1">
    <source>
        <dbReference type="EMBL" id="KFC77017.1"/>
    </source>
</evidence>
<dbReference type="STRING" id="1006004.GBAG_3982"/>
<dbReference type="Pfam" id="PF11046">
    <property type="entry name" value="HycA_repressor"/>
    <property type="match status" value="1"/>
</dbReference>
<dbReference type="RefSeq" id="WP_034499460.1">
    <property type="nucleotide sequence ID" value="NZ_JMPI01000070.1"/>
</dbReference>
<dbReference type="OrthoDB" id="6412952at2"/>
<name>A0A085FZX2_9ENTR</name>
<dbReference type="NCBIfam" id="NF007567">
    <property type="entry name" value="PRK10198.1"/>
    <property type="match status" value="1"/>
</dbReference>
<reference evidence="1 2" key="1">
    <citation type="submission" date="2014-05" db="EMBL/GenBank/DDBJ databases">
        <title>ATOL: Assembling a taxonomically balanced genome-scale reconstruction of the evolutionary history of the Enterobacteriaceae.</title>
        <authorList>
            <person name="Plunkett G.III."/>
            <person name="Neeno-Eckwall E.C."/>
            <person name="Glasner J.D."/>
            <person name="Perna N.T."/>
        </authorList>
    </citation>
    <scope>NUCLEOTIDE SEQUENCE [LARGE SCALE GENOMIC DNA]</scope>
    <source>
        <strain evidence="1 2">ATCC 33320</strain>
    </source>
</reference>
<keyword evidence="2" id="KW-1185">Reference proteome</keyword>
<accession>A0A085FZX2</accession>
<dbReference type="eggNOG" id="ENOG50305VH">
    <property type="taxonomic scope" value="Bacteria"/>
</dbReference>
<dbReference type="GO" id="GO:0016829">
    <property type="term" value="F:lyase activity"/>
    <property type="evidence" value="ECO:0007669"/>
    <property type="project" value="UniProtKB-KW"/>
</dbReference>
<dbReference type="Proteomes" id="UP000028653">
    <property type="component" value="Unassembled WGS sequence"/>
</dbReference>
<organism evidence="1 2">
    <name type="scientific">Buttiauxella agrestis ATCC 33320</name>
    <dbReference type="NCBI Taxonomy" id="1006004"/>
    <lineage>
        <taxon>Bacteria</taxon>
        <taxon>Pseudomonadati</taxon>
        <taxon>Pseudomonadota</taxon>
        <taxon>Gammaproteobacteria</taxon>
        <taxon>Enterobacterales</taxon>
        <taxon>Enterobacteriaceae</taxon>
        <taxon>Buttiauxella</taxon>
    </lineage>
</organism>
<dbReference type="InterPro" id="IPR021285">
    <property type="entry name" value="Tscrpt_reg_HycA"/>
</dbReference>
<protein>
    <submittedName>
        <fullName evidence="1">Formate hydrogenlyase regulatory protein</fullName>
    </submittedName>
</protein>
<sequence>MNIWELSEKAEYIADKHQRLLTQWQHYCNSLIQGITLSKAKLHHAVGCNPDDSLRFFLFDHFVIHVRLAEGFNSHTIEYYVEKRNGEDRVLIAKAMLDDEGRVDNSISNRNRESVLEHYLEKIHPVYESLYSAVNTDTPVSMGQLQQSAQV</sequence>
<comment type="caution">
    <text evidence="1">The sequence shown here is derived from an EMBL/GenBank/DDBJ whole genome shotgun (WGS) entry which is preliminary data.</text>
</comment>
<proteinExistence type="predicted"/>
<gene>
    <name evidence="1" type="primary">hycA</name>
    <name evidence="1" type="ORF">GBAG_3982</name>
</gene>
<dbReference type="EMBL" id="JMPI01000070">
    <property type="protein sequence ID" value="KFC77017.1"/>
    <property type="molecule type" value="Genomic_DNA"/>
</dbReference>
<dbReference type="AlphaFoldDB" id="A0A085FZX2"/>